<evidence type="ECO:0000313" key="5">
    <source>
        <dbReference type="Proteomes" id="UP000198558"/>
    </source>
</evidence>
<dbReference type="EMBL" id="FOIN01000005">
    <property type="protein sequence ID" value="SET27357.1"/>
    <property type="molecule type" value="Genomic_DNA"/>
</dbReference>
<feature type="domain" description="DUF7226" evidence="3">
    <location>
        <begin position="296"/>
        <end position="443"/>
    </location>
</feature>
<keyword evidence="5" id="KW-1185">Reference proteome</keyword>
<accession>A0A1I0D563</accession>
<dbReference type="InterPro" id="IPR054266">
    <property type="entry name" value="DUF6997"/>
</dbReference>
<name>A0A1I0D563_9FIRM</name>
<dbReference type="OrthoDB" id="9774819at2"/>
<dbReference type="GeneID" id="78287748"/>
<feature type="domain" description="DUF6997" evidence="2">
    <location>
        <begin position="79"/>
        <end position="254"/>
    </location>
</feature>
<dbReference type="Pfam" id="PF23871">
    <property type="entry name" value="DUF7226"/>
    <property type="match status" value="1"/>
</dbReference>
<proteinExistence type="predicted"/>
<gene>
    <name evidence="4" type="ORF">SAMN04489758_10519</name>
</gene>
<protein>
    <recommendedName>
        <fullName evidence="6">Type II restriction endonuclease</fullName>
    </recommendedName>
</protein>
<dbReference type="Pfam" id="PF22518">
    <property type="entry name" value="DUF6997"/>
    <property type="match status" value="1"/>
</dbReference>
<dbReference type="AlphaFoldDB" id="A0A1I0D563"/>
<reference evidence="5" key="1">
    <citation type="submission" date="2016-10" db="EMBL/GenBank/DDBJ databases">
        <authorList>
            <person name="Varghese N."/>
            <person name="Submissions S."/>
        </authorList>
    </citation>
    <scope>NUCLEOTIDE SEQUENCE [LARGE SCALE GENOMIC DNA]</scope>
    <source>
        <strain evidence="5">DSM 1551</strain>
    </source>
</reference>
<evidence type="ECO:0008006" key="6">
    <source>
        <dbReference type="Google" id="ProtNLM"/>
    </source>
</evidence>
<dbReference type="RefSeq" id="WP_092352573.1">
    <property type="nucleotide sequence ID" value="NZ_FOIN01000005.1"/>
</dbReference>
<sequence>MSKNKDLSVDEAWEKLLEKYDIVKKIEEDGIFHIEASQIKEFKEPRLMSKWDSSEQLPSALKRNKINILPNSRRSYVLGDFLLYQDIPELEEHVTKMTAVELPEYESIDINNITSEANAINVLILSKILDDFLGTDENVGTFNGRMGTGTFDFNVNTVRGSKQHILVNNAQCEIDGGFENSESVVIMEAKNVVHPDFHVRQLYYPYRLWKTKVNKPIRLVFSIYSNKIYRLFEYEFTDINDYSSIKLIRNKNYSLQDIEITLEELIEVRNATPIKFDDNQEDKSLPPFVQADSFDRIISLLENMNDNPMNDEEIAELMHFGSNLSNGKPVFRQSQYYYNAGKYLGLFEKIRTEENEVKSVLTSLGKKIYKMQYKERQLKLVSLILEHQVFADFFDEIIANFGKLPENKDIQERMRELNVCNEGQIARRSQSVRCWLKWIFNLIRLS</sequence>
<dbReference type="Proteomes" id="UP000198558">
    <property type="component" value="Unassembled WGS sequence"/>
</dbReference>
<organism evidence="4 5">
    <name type="scientific">Thomasclavelia cocleata</name>
    <dbReference type="NCBI Taxonomy" id="69824"/>
    <lineage>
        <taxon>Bacteria</taxon>
        <taxon>Bacillati</taxon>
        <taxon>Bacillota</taxon>
        <taxon>Erysipelotrichia</taxon>
        <taxon>Erysipelotrichales</taxon>
        <taxon>Coprobacillaceae</taxon>
        <taxon>Thomasclavelia</taxon>
    </lineage>
</organism>
<evidence type="ECO:0000259" key="3">
    <source>
        <dbReference type="Pfam" id="PF23871"/>
    </source>
</evidence>
<dbReference type="InterPro" id="IPR054265">
    <property type="entry name" value="DUF6996"/>
</dbReference>
<feature type="domain" description="DUF6996" evidence="1">
    <location>
        <begin position="10"/>
        <end position="78"/>
    </location>
</feature>
<dbReference type="Pfam" id="PF22515">
    <property type="entry name" value="DUF6996"/>
    <property type="match status" value="1"/>
</dbReference>
<dbReference type="InterPro" id="IPR055650">
    <property type="entry name" value="DUF7226"/>
</dbReference>
<evidence type="ECO:0000259" key="1">
    <source>
        <dbReference type="Pfam" id="PF22515"/>
    </source>
</evidence>
<evidence type="ECO:0000313" key="4">
    <source>
        <dbReference type="EMBL" id="SET27357.1"/>
    </source>
</evidence>
<evidence type="ECO:0000259" key="2">
    <source>
        <dbReference type="Pfam" id="PF22518"/>
    </source>
</evidence>